<dbReference type="EMBL" id="ANMG01000006">
    <property type="protein sequence ID" value="EMD29104.1"/>
    <property type="molecule type" value="Genomic_DNA"/>
</dbReference>
<reference evidence="1 2" key="1">
    <citation type="submission" date="2012-10" db="EMBL/GenBank/DDBJ databases">
        <title>Genome assembly of Amycolatopsis azurea DSM 43854.</title>
        <authorList>
            <person name="Khatri I."/>
            <person name="Kaur I."/>
            <person name="Subramanian S."/>
            <person name="Mayilraj S."/>
        </authorList>
    </citation>
    <scope>NUCLEOTIDE SEQUENCE [LARGE SCALE GENOMIC DNA]</scope>
    <source>
        <strain evidence="1 2">DSM 43854</strain>
    </source>
</reference>
<evidence type="ECO:0000313" key="2">
    <source>
        <dbReference type="Proteomes" id="UP000014137"/>
    </source>
</evidence>
<evidence type="ECO:0000313" key="1">
    <source>
        <dbReference type="EMBL" id="EMD29104.1"/>
    </source>
</evidence>
<protein>
    <submittedName>
        <fullName evidence="1">Uncharacterized protein</fullName>
    </submittedName>
</protein>
<organism evidence="1 2">
    <name type="scientific">Amycolatopsis azurea DSM 43854</name>
    <dbReference type="NCBI Taxonomy" id="1238180"/>
    <lineage>
        <taxon>Bacteria</taxon>
        <taxon>Bacillati</taxon>
        <taxon>Actinomycetota</taxon>
        <taxon>Actinomycetes</taxon>
        <taxon>Pseudonocardiales</taxon>
        <taxon>Pseudonocardiaceae</taxon>
        <taxon>Amycolatopsis</taxon>
    </lineage>
</organism>
<proteinExistence type="predicted"/>
<accession>M2P1X4</accession>
<dbReference type="Proteomes" id="UP000014137">
    <property type="component" value="Unassembled WGS sequence"/>
</dbReference>
<dbReference type="PATRIC" id="fig|1238180.3.peg.1120"/>
<comment type="caution">
    <text evidence="1">The sequence shown here is derived from an EMBL/GenBank/DDBJ whole genome shotgun (WGS) entry which is preliminary data.</text>
</comment>
<name>M2P1X4_9PSEU</name>
<sequence>MARTLIAAWRAASQGSLSPMLALDCSTARLMTSLSLVPIETRHLPSVARSSSTPKATSG</sequence>
<dbReference type="AlphaFoldDB" id="M2P1X4"/>
<gene>
    <name evidence="1" type="ORF">C791_6107</name>
</gene>